<feature type="transmembrane region" description="Helical" evidence="6">
    <location>
        <begin position="12"/>
        <end position="33"/>
    </location>
</feature>
<evidence type="ECO:0000313" key="7">
    <source>
        <dbReference type="EMBL" id="MEM0515970.1"/>
    </source>
</evidence>
<organism evidence="7 8">
    <name type="scientific">Pseudoalteromonas qingdaonensis</name>
    <dbReference type="NCBI Taxonomy" id="3131913"/>
    <lineage>
        <taxon>Bacteria</taxon>
        <taxon>Pseudomonadati</taxon>
        <taxon>Pseudomonadota</taxon>
        <taxon>Gammaproteobacteria</taxon>
        <taxon>Alteromonadales</taxon>
        <taxon>Pseudoalteromonadaceae</taxon>
        <taxon>Pseudoalteromonas</taxon>
    </lineage>
</organism>
<evidence type="ECO:0000256" key="5">
    <source>
        <dbReference type="ARBA" id="ARBA00023136"/>
    </source>
</evidence>
<dbReference type="EMBL" id="JBCGCU010000012">
    <property type="protein sequence ID" value="MEM0515970.1"/>
    <property type="molecule type" value="Genomic_DNA"/>
</dbReference>
<comment type="subcellular location">
    <subcellularLocation>
        <location evidence="1">Membrane</location>
        <topology evidence="1">Multi-pass membrane protein</topology>
    </subcellularLocation>
</comment>
<reference evidence="7 8" key="1">
    <citation type="submission" date="2024-03" db="EMBL/GenBank/DDBJ databases">
        <title>Pseudoalteromonas qingdaonensis sp. nov., isolated from the intestines of marine benthic organisms.</title>
        <authorList>
            <person name="Lin X."/>
            <person name="Fang S."/>
            <person name="Hu X."/>
        </authorList>
    </citation>
    <scope>NUCLEOTIDE SEQUENCE [LARGE SCALE GENOMIC DNA]</scope>
    <source>
        <strain evidence="7 8">YIC-827</strain>
    </source>
</reference>
<evidence type="ECO:0008006" key="9">
    <source>
        <dbReference type="Google" id="ProtNLM"/>
    </source>
</evidence>
<dbReference type="InterPro" id="IPR033580">
    <property type="entry name" value="Nurim-like"/>
</dbReference>
<gene>
    <name evidence="7" type="ORF">WCN91_11185</name>
</gene>
<evidence type="ECO:0000256" key="6">
    <source>
        <dbReference type="SAM" id="Phobius"/>
    </source>
</evidence>
<comment type="caution">
    <text evidence="7">The sequence shown here is derived from an EMBL/GenBank/DDBJ whole genome shotgun (WGS) entry which is preliminary data.</text>
</comment>
<proteinExistence type="inferred from homology"/>
<keyword evidence="4 6" id="KW-1133">Transmembrane helix</keyword>
<feature type="transmembrane region" description="Helical" evidence="6">
    <location>
        <begin position="54"/>
        <end position="72"/>
    </location>
</feature>
<sequence>MHINSQPLGSAGTQAILINLLIILLFGLHHSLAARSSFKKKLTQIVPAAVERSIYVLISGLFMFAFCLYWQPIAGKVWHTDNQVAVIILRALHVFGWLILVLATFEIDLFHLMELKQSLSMNPDEDHEFNVIFLYKIARFGNVYVDYKNRVPAVIPFWPMGKKQG</sequence>
<evidence type="ECO:0000256" key="4">
    <source>
        <dbReference type="ARBA" id="ARBA00022989"/>
    </source>
</evidence>
<evidence type="ECO:0000256" key="1">
    <source>
        <dbReference type="ARBA" id="ARBA00004141"/>
    </source>
</evidence>
<evidence type="ECO:0000313" key="8">
    <source>
        <dbReference type="Proteomes" id="UP001447008"/>
    </source>
</evidence>
<feature type="transmembrane region" description="Helical" evidence="6">
    <location>
        <begin position="84"/>
        <end position="105"/>
    </location>
</feature>
<keyword evidence="3 6" id="KW-0812">Transmembrane</keyword>
<name>A0ABU9MXH7_9GAMM</name>
<dbReference type="PANTHER" id="PTHR31040:SF1">
    <property type="entry name" value="NURIM"/>
    <property type="match status" value="1"/>
</dbReference>
<protein>
    <recommendedName>
        <fullName evidence="9">NnrU domain-containing protein</fullName>
    </recommendedName>
</protein>
<dbReference type="Proteomes" id="UP001447008">
    <property type="component" value="Unassembled WGS sequence"/>
</dbReference>
<accession>A0ABU9MXH7</accession>
<evidence type="ECO:0000256" key="2">
    <source>
        <dbReference type="ARBA" id="ARBA00010631"/>
    </source>
</evidence>
<keyword evidence="5 6" id="KW-0472">Membrane</keyword>
<evidence type="ECO:0000256" key="3">
    <source>
        <dbReference type="ARBA" id="ARBA00022692"/>
    </source>
</evidence>
<dbReference type="PANTHER" id="PTHR31040">
    <property type="entry name" value="NURIM"/>
    <property type="match status" value="1"/>
</dbReference>
<comment type="similarity">
    <text evidence="2">Belongs to the nurim family.</text>
</comment>
<keyword evidence="8" id="KW-1185">Reference proteome</keyword>